<protein>
    <submittedName>
        <fullName evidence="3">Helix-turn-helix domain-containing protein</fullName>
    </submittedName>
</protein>
<dbReference type="CDD" id="cd00093">
    <property type="entry name" value="HTH_XRE"/>
    <property type="match status" value="1"/>
</dbReference>
<dbReference type="EMBL" id="JANTHX010000008">
    <property type="protein sequence ID" value="MCS0500608.1"/>
    <property type="molecule type" value="Genomic_DNA"/>
</dbReference>
<dbReference type="InterPro" id="IPR010982">
    <property type="entry name" value="Lambda_DNA-bd_dom_sf"/>
</dbReference>
<evidence type="ECO:0000256" key="1">
    <source>
        <dbReference type="SAM" id="MobiDB-lite"/>
    </source>
</evidence>
<sequence length="119" mass="12566">MVATDAERFAETVAAQVRAEIAAAGTTVAGVARTTGINRETLDRWVKGERAMNLATLYRIAAAVGVPPHTIVERAEERFAKTAASHDVGRAPDYDVSPGGPDPALPLAADRGVRKSDQQ</sequence>
<dbReference type="Gene3D" id="1.10.260.40">
    <property type="entry name" value="lambda repressor-like DNA-binding domains"/>
    <property type="match status" value="1"/>
</dbReference>
<dbReference type="InterPro" id="IPR001387">
    <property type="entry name" value="Cro/C1-type_HTH"/>
</dbReference>
<dbReference type="PROSITE" id="PS50943">
    <property type="entry name" value="HTH_CROC1"/>
    <property type="match status" value="1"/>
</dbReference>
<comment type="caution">
    <text evidence="3">The sequence shown here is derived from an EMBL/GenBank/DDBJ whole genome shotgun (WGS) entry which is preliminary data.</text>
</comment>
<feature type="domain" description="HTH cro/C1-type" evidence="2">
    <location>
        <begin position="17"/>
        <end position="71"/>
    </location>
</feature>
<evidence type="ECO:0000313" key="4">
    <source>
        <dbReference type="Proteomes" id="UP001205337"/>
    </source>
</evidence>
<organism evidence="3 4">
    <name type="scientific">Protaetiibacter mangrovi</name>
    <dbReference type="NCBI Taxonomy" id="2970926"/>
    <lineage>
        <taxon>Bacteria</taxon>
        <taxon>Bacillati</taxon>
        <taxon>Actinomycetota</taxon>
        <taxon>Actinomycetes</taxon>
        <taxon>Micrococcales</taxon>
        <taxon>Microbacteriaceae</taxon>
        <taxon>Protaetiibacter</taxon>
    </lineage>
</organism>
<accession>A0ABT1ZIR4</accession>
<dbReference type="RefSeq" id="WP_258799794.1">
    <property type="nucleotide sequence ID" value="NZ_JANTHX010000008.1"/>
</dbReference>
<proteinExistence type="predicted"/>
<dbReference type="Proteomes" id="UP001205337">
    <property type="component" value="Unassembled WGS sequence"/>
</dbReference>
<dbReference type="SMART" id="SM00530">
    <property type="entry name" value="HTH_XRE"/>
    <property type="match status" value="1"/>
</dbReference>
<dbReference type="Pfam" id="PF13443">
    <property type="entry name" value="HTH_26"/>
    <property type="match status" value="1"/>
</dbReference>
<reference evidence="3 4" key="1">
    <citation type="submission" date="2022-08" db="EMBL/GenBank/DDBJ databases">
        <authorList>
            <person name="Li F."/>
        </authorList>
    </citation>
    <scope>NUCLEOTIDE SEQUENCE [LARGE SCALE GENOMIC DNA]</scope>
    <source>
        <strain evidence="3 4">10F1B-8-1</strain>
    </source>
</reference>
<feature type="region of interest" description="Disordered" evidence="1">
    <location>
        <begin position="82"/>
        <end position="119"/>
    </location>
</feature>
<gene>
    <name evidence="3" type="ORF">NUH29_13735</name>
</gene>
<name>A0ABT1ZIR4_9MICO</name>
<keyword evidence="4" id="KW-1185">Reference proteome</keyword>
<evidence type="ECO:0000259" key="2">
    <source>
        <dbReference type="PROSITE" id="PS50943"/>
    </source>
</evidence>
<evidence type="ECO:0000313" key="3">
    <source>
        <dbReference type="EMBL" id="MCS0500608.1"/>
    </source>
</evidence>
<dbReference type="SUPFAM" id="SSF47413">
    <property type="entry name" value="lambda repressor-like DNA-binding domains"/>
    <property type="match status" value="1"/>
</dbReference>